<evidence type="ECO:0000313" key="5">
    <source>
        <dbReference type="Proteomes" id="UP001597417"/>
    </source>
</evidence>
<keyword evidence="5" id="KW-1185">Reference proteome</keyword>
<dbReference type="SUPFAM" id="SSF56300">
    <property type="entry name" value="Metallo-dependent phosphatases"/>
    <property type="match status" value="1"/>
</dbReference>
<evidence type="ECO:0000256" key="1">
    <source>
        <dbReference type="ARBA" id="ARBA00005662"/>
    </source>
</evidence>
<gene>
    <name evidence="4" type="ORF">ACFSXZ_33250</name>
</gene>
<dbReference type="Pfam" id="PF09587">
    <property type="entry name" value="PGA_cap"/>
    <property type="match status" value="2"/>
</dbReference>
<dbReference type="SMART" id="SM00854">
    <property type="entry name" value="PGA_cap"/>
    <property type="match status" value="1"/>
</dbReference>
<dbReference type="InterPro" id="IPR019079">
    <property type="entry name" value="Capsule_synth_CapA"/>
</dbReference>
<evidence type="ECO:0000313" key="4">
    <source>
        <dbReference type="EMBL" id="MFD2421207.1"/>
    </source>
</evidence>
<accession>A0ABW5G514</accession>
<dbReference type="PANTHER" id="PTHR33393:SF11">
    <property type="entry name" value="POLYGLUTAMINE SYNTHESIS ACCESSORY PROTEIN RV0574C-RELATED"/>
    <property type="match status" value="1"/>
</dbReference>
<dbReference type="Gene3D" id="3.60.21.10">
    <property type="match status" value="1"/>
</dbReference>
<feature type="region of interest" description="Disordered" evidence="2">
    <location>
        <begin position="167"/>
        <end position="204"/>
    </location>
</feature>
<dbReference type="PANTHER" id="PTHR33393">
    <property type="entry name" value="POLYGLUTAMINE SYNTHESIS ACCESSORY PROTEIN RV0574C-RELATED"/>
    <property type="match status" value="1"/>
</dbReference>
<dbReference type="EMBL" id="JBHUKR010000021">
    <property type="protein sequence ID" value="MFD2421207.1"/>
    <property type="molecule type" value="Genomic_DNA"/>
</dbReference>
<dbReference type="CDD" id="cd07381">
    <property type="entry name" value="MPP_CapA"/>
    <property type="match status" value="1"/>
</dbReference>
<sequence length="405" mass="42827">MAVGVFLCGDVMTGRGVDQILAHPGDPRLSEHVVTDARTYVRLAEEANGPIPRPAACSWPWGEALSLLDEAAPDARVINLETTVTADGRFAPEKALHYRMNPANLAVLTVARPDVCVLANNHMLDFGLTGLADTLDALAGAGLRTVGAGRDAAEAVRPAVVEIHNCGGHGPPRPPQGASPQTPVFCGGHRPPRPPQGASPQTPSRHRVLVVAAGMPSSGVSRFSAATPARPGVAFVPDTSAASADALAASVTAHKRTGDVAIVSLHWGTNWGYTVDSGQVGFAHRLVESGVDIVHGHSAHHPRPIEIYRGGLILYGCGDLVNDYEGIGGYEAYRAELRLLYLADVDITGHERSVSLRMIPLRARAMRLERASAADAEWLRAALEHVSRHWGTRIGRGPDDTLATA</sequence>
<protein>
    <submittedName>
        <fullName evidence="4">CapA family protein</fullName>
    </submittedName>
</protein>
<dbReference type="InterPro" id="IPR052169">
    <property type="entry name" value="CW_Biosynth-Accessory"/>
</dbReference>
<comment type="caution">
    <text evidence="4">The sequence shown here is derived from an EMBL/GenBank/DDBJ whole genome shotgun (WGS) entry which is preliminary data.</text>
</comment>
<comment type="similarity">
    <text evidence="1">Belongs to the CapA family.</text>
</comment>
<proteinExistence type="inferred from homology"/>
<evidence type="ECO:0000259" key="3">
    <source>
        <dbReference type="SMART" id="SM00854"/>
    </source>
</evidence>
<dbReference type="RefSeq" id="WP_378269662.1">
    <property type="nucleotide sequence ID" value="NZ_JBHUKR010000021.1"/>
</dbReference>
<organism evidence="4 5">
    <name type="scientific">Amycolatopsis pigmentata</name>
    <dbReference type="NCBI Taxonomy" id="450801"/>
    <lineage>
        <taxon>Bacteria</taxon>
        <taxon>Bacillati</taxon>
        <taxon>Actinomycetota</taxon>
        <taxon>Actinomycetes</taxon>
        <taxon>Pseudonocardiales</taxon>
        <taxon>Pseudonocardiaceae</taxon>
        <taxon>Amycolatopsis</taxon>
    </lineage>
</organism>
<evidence type="ECO:0000256" key="2">
    <source>
        <dbReference type="SAM" id="MobiDB-lite"/>
    </source>
</evidence>
<name>A0ABW5G514_9PSEU</name>
<dbReference type="InterPro" id="IPR029052">
    <property type="entry name" value="Metallo-depent_PP-like"/>
</dbReference>
<reference evidence="5" key="1">
    <citation type="journal article" date="2019" name="Int. J. Syst. Evol. Microbiol.">
        <title>The Global Catalogue of Microorganisms (GCM) 10K type strain sequencing project: providing services to taxonomists for standard genome sequencing and annotation.</title>
        <authorList>
            <consortium name="The Broad Institute Genomics Platform"/>
            <consortium name="The Broad Institute Genome Sequencing Center for Infectious Disease"/>
            <person name="Wu L."/>
            <person name="Ma J."/>
        </authorList>
    </citation>
    <scope>NUCLEOTIDE SEQUENCE [LARGE SCALE GENOMIC DNA]</scope>
    <source>
        <strain evidence="5">CGMCC 4.7645</strain>
    </source>
</reference>
<dbReference type="Proteomes" id="UP001597417">
    <property type="component" value="Unassembled WGS sequence"/>
</dbReference>
<feature type="domain" description="Capsule synthesis protein CapA" evidence="3">
    <location>
        <begin position="4"/>
        <end position="324"/>
    </location>
</feature>